<sequence length="185" mass="20264">MMQLSMTRYYSEDQDMMQKSKRSGGFTMIELVTVLLIIGLVGAIGAVGFGDAIRGYVISAESAEQAQEAQVALTKFNVELMRMNAVTASTSTSITYQPIFGFPIDSTTHTFNFSNGVVTWEGQPLIDDVQDFSITYHDTHDSAAAATFTNGTTSMIQVSITTQNAAGSEQTFTQRIFPLVNHYTR</sequence>
<dbReference type="InterPro" id="IPR045584">
    <property type="entry name" value="Pilin-like"/>
</dbReference>
<accession>A0A7M3MI90</accession>
<evidence type="ECO:0000313" key="2">
    <source>
        <dbReference type="Proteomes" id="UP000448292"/>
    </source>
</evidence>
<proteinExistence type="predicted"/>
<name>A0A7M3MI90_9BACT</name>
<organism evidence="1 2">
    <name type="scientific">Oceanidesulfovibrio indonesiensis</name>
    <dbReference type="NCBI Taxonomy" id="54767"/>
    <lineage>
        <taxon>Bacteria</taxon>
        <taxon>Pseudomonadati</taxon>
        <taxon>Thermodesulfobacteriota</taxon>
        <taxon>Desulfovibrionia</taxon>
        <taxon>Desulfovibrionales</taxon>
        <taxon>Desulfovibrionaceae</taxon>
        <taxon>Oceanidesulfovibrio</taxon>
    </lineage>
</organism>
<evidence type="ECO:0008006" key="3">
    <source>
        <dbReference type="Google" id="ProtNLM"/>
    </source>
</evidence>
<dbReference type="RefSeq" id="WP_144301697.1">
    <property type="nucleotide sequence ID" value="NZ_QMIE01000002.1"/>
</dbReference>
<protein>
    <recommendedName>
        <fullName evidence="3">Prepilin-type N-terminal cleavage/methylation domain-containing protein</fullName>
    </recommendedName>
</protein>
<dbReference type="Proteomes" id="UP000448292">
    <property type="component" value="Unassembled WGS sequence"/>
</dbReference>
<evidence type="ECO:0000313" key="1">
    <source>
        <dbReference type="EMBL" id="TVM19339.1"/>
    </source>
</evidence>
<comment type="caution">
    <text evidence="1">The sequence shown here is derived from an EMBL/GenBank/DDBJ whole genome shotgun (WGS) entry which is preliminary data.</text>
</comment>
<gene>
    <name evidence="1" type="ORF">DPQ33_02985</name>
</gene>
<dbReference type="NCBIfam" id="TIGR02532">
    <property type="entry name" value="IV_pilin_GFxxxE"/>
    <property type="match status" value="1"/>
</dbReference>
<dbReference type="InterPro" id="IPR012902">
    <property type="entry name" value="N_methyl_site"/>
</dbReference>
<dbReference type="Pfam" id="PF07963">
    <property type="entry name" value="N_methyl"/>
    <property type="match status" value="1"/>
</dbReference>
<dbReference type="OrthoDB" id="5453991at2"/>
<dbReference type="AlphaFoldDB" id="A0A7M3MI90"/>
<dbReference type="SUPFAM" id="SSF54523">
    <property type="entry name" value="Pili subunits"/>
    <property type="match status" value="1"/>
</dbReference>
<keyword evidence="2" id="KW-1185">Reference proteome</keyword>
<reference evidence="1 2" key="1">
    <citation type="submission" date="2018-06" db="EMBL/GenBank/DDBJ databases">
        <title>Complete genome of Desulfovibrio indonesiensis P37SLT.</title>
        <authorList>
            <person name="Crispim J.S."/>
            <person name="Vidigal P.M.P."/>
            <person name="Silva L.C.F."/>
            <person name="Laguardia C.N."/>
            <person name="Araujo L.C."/>
            <person name="Dias R.S."/>
            <person name="Sousa M.P."/>
            <person name="Paula S.O."/>
            <person name="Silva C."/>
        </authorList>
    </citation>
    <scope>NUCLEOTIDE SEQUENCE [LARGE SCALE GENOMIC DNA]</scope>
    <source>
        <strain evidence="1 2">P37SLT</strain>
    </source>
</reference>
<dbReference type="EMBL" id="QMIE01000002">
    <property type="protein sequence ID" value="TVM19339.1"/>
    <property type="molecule type" value="Genomic_DNA"/>
</dbReference>
<dbReference type="Gene3D" id="3.30.700.10">
    <property type="entry name" value="Glycoprotein, Type 4 Pilin"/>
    <property type="match status" value="1"/>
</dbReference>